<evidence type="ECO:0000313" key="2">
    <source>
        <dbReference type="Proteomes" id="UP000179880"/>
    </source>
</evidence>
<name>A0A1F6WJX7_9BACT</name>
<protein>
    <recommendedName>
        <fullName evidence="3">DNA polymerase III subunit delta</fullName>
    </recommendedName>
</protein>
<proteinExistence type="predicted"/>
<accession>A0A1F6WJX7</accession>
<dbReference type="Gene3D" id="3.40.50.300">
    <property type="entry name" value="P-loop containing nucleotide triphosphate hydrolases"/>
    <property type="match status" value="1"/>
</dbReference>
<dbReference type="InterPro" id="IPR027417">
    <property type="entry name" value="P-loop_NTPase"/>
</dbReference>
<dbReference type="Pfam" id="PF13177">
    <property type="entry name" value="DNA_pol3_delta2"/>
    <property type="match status" value="1"/>
</dbReference>
<dbReference type="AlphaFoldDB" id="A0A1F6WJX7"/>
<dbReference type="Proteomes" id="UP000179880">
    <property type="component" value="Unassembled WGS sequence"/>
</dbReference>
<dbReference type="SUPFAM" id="SSF52540">
    <property type="entry name" value="P-loop containing nucleoside triphosphate hydrolases"/>
    <property type="match status" value="1"/>
</dbReference>
<evidence type="ECO:0008006" key="3">
    <source>
        <dbReference type="Google" id="ProtNLM"/>
    </source>
</evidence>
<dbReference type="EMBL" id="MFUH01000010">
    <property type="protein sequence ID" value="OGI82180.1"/>
    <property type="molecule type" value="Genomic_DNA"/>
</dbReference>
<evidence type="ECO:0000313" key="1">
    <source>
        <dbReference type="EMBL" id="OGI82180.1"/>
    </source>
</evidence>
<organism evidence="1 2">
    <name type="scientific">Candidatus Nomurabacteria bacterium RIFCSPHIGHO2_02_FULL_42_24</name>
    <dbReference type="NCBI Taxonomy" id="1801757"/>
    <lineage>
        <taxon>Bacteria</taxon>
        <taxon>Candidatus Nomuraibacteriota</taxon>
    </lineage>
</organism>
<reference evidence="1 2" key="1">
    <citation type="journal article" date="2016" name="Nat. Commun.">
        <title>Thousands of microbial genomes shed light on interconnected biogeochemical processes in an aquifer system.</title>
        <authorList>
            <person name="Anantharaman K."/>
            <person name="Brown C.T."/>
            <person name="Hug L.A."/>
            <person name="Sharon I."/>
            <person name="Castelle C.J."/>
            <person name="Probst A.J."/>
            <person name="Thomas B.C."/>
            <person name="Singh A."/>
            <person name="Wilkins M.J."/>
            <person name="Karaoz U."/>
            <person name="Brodie E.L."/>
            <person name="Williams K.H."/>
            <person name="Hubbard S.S."/>
            <person name="Banfield J.F."/>
        </authorList>
    </citation>
    <scope>NUCLEOTIDE SEQUENCE [LARGE SCALE GENOMIC DNA]</scope>
</reference>
<comment type="caution">
    <text evidence="1">The sequence shown here is derived from an EMBL/GenBank/DDBJ whole genome shotgun (WGS) entry which is preliminary data.</text>
</comment>
<sequence>MPTKKPSLVKNSPPKASHLGGLWHHAYFIESSPEIALPALLKKLEAELNQPTRGHPDIFLHRSTVFSIEDSRQVKAESSGRPIVGESKFIILAAEFFASEAQHALLKTLEDASPNTHYFLITPQTEKLLPTLRSRLEKIELKSEKSDFKGSPKSDFGGQSVAGGFLALSLPERLAFVGKLIERHKDDEDSGLLKKEASELLNSLEIILHKNLHNTSRDARDVCARGLEEIIRARDYLSDRGAMTKMILENLALTL</sequence>
<gene>
    <name evidence="1" type="ORF">A3B93_01415</name>
</gene>